<dbReference type="PANTHER" id="PTHR43155:SF2">
    <property type="entry name" value="CYCLIC DI-GMP PHOSPHODIESTERASE PA4108"/>
    <property type="match status" value="1"/>
</dbReference>
<dbReference type="AlphaFoldDB" id="A0A4R2BAU6"/>
<dbReference type="Gene3D" id="1.10.3210.10">
    <property type="entry name" value="Hypothetical protein af1432"/>
    <property type="match status" value="1"/>
</dbReference>
<dbReference type="CDD" id="cd00077">
    <property type="entry name" value="HDc"/>
    <property type="match status" value="1"/>
</dbReference>
<sequence length="329" mass="37461">MDKPGQSNKDLTSLSSNELSSLFSSIRDSEELEGGISQLPEHPPMNQERKIEWAAKRMEEIFDYTGQKGIVPLKDVENVVMPVIKQAADIPHLYHLFYELKTKDEYTYQHTVAVGIIASLIGKWLNLQDSDLKELALGATLHDIGKAKIPSQILNKPGKLTKEEYQEMKRHTLYGYELLKDIPGLDKRIPRIALQHHEREGGGGYPIGLHGKNIDLMAKIVAIADVFHAMSSTRVYREAEPFHLVIDQMQNDVFGKFDPKIMWIFLYRMMLSLVGRKVLLSNGEAGSILMVDQYEPLRALVRTGKGLVDLRFKRDVRIERILKEEDEPA</sequence>
<evidence type="ECO:0000259" key="3">
    <source>
        <dbReference type="PROSITE" id="PS51832"/>
    </source>
</evidence>
<dbReference type="Proteomes" id="UP000295689">
    <property type="component" value="Unassembled WGS sequence"/>
</dbReference>
<keyword evidence="5" id="KW-1185">Reference proteome</keyword>
<keyword evidence="4" id="KW-0808">Transferase</keyword>
<comment type="caution">
    <text evidence="4">The sequence shown here is derived from an EMBL/GenBank/DDBJ whole genome shotgun (WGS) entry which is preliminary data.</text>
</comment>
<evidence type="ECO:0000256" key="1">
    <source>
        <dbReference type="SAM" id="MobiDB-lite"/>
    </source>
</evidence>
<name>A0A4R2BAU6_9BACI</name>
<feature type="region of interest" description="Disordered" evidence="1">
    <location>
        <begin position="27"/>
        <end position="46"/>
    </location>
</feature>
<evidence type="ECO:0000313" key="4">
    <source>
        <dbReference type="EMBL" id="TCN23122.1"/>
    </source>
</evidence>
<dbReference type="NCBIfam" id="TIGR00277">
    <property type="entry name" value="HDIG"/>
    <property type="match status" value="1"/>
</dbReference>
<accession>A0A4R2BAU6</accession>
<dbReference type="InterPro" id="IPR006675">
    <property type="entry name" value="HDIG_dom"/>
</dbReference>
<dbReference type="InterPro" id="IPR037522">
    <property type="entry name" value="HD_GYP_dom"/>
</dbReference>
<gene>
    <name evidence="4" type="ORF">EV146_109282</name>
</gene>
<evidence type="ECO:0000259" key="2">
    <source>
        <dbReference type="PROSITE" id="PS51831"/>
    </source>
</evidence>
<feature type="domain" description="HD" evidence="2">
    <location>
        <begin position="107"/>
        <end position="230"/>
    </location>
</feature>
<feature type="domain" description="HD-GYP" evidence="3">
    <location>
        <begin position="85"/>
        <end position="281"/>
    </location>
</feature>
<dbReference type="GO" id="GO:0016740">
    <property type="term" value="F:transferase activity"/>
    <property type="evidence" value="ECO:0007669"/>
    <property type="project" value="UniProtKB-KW"/>
</dbReference>
<reference evidence="4 5" key="1">
    <citation type="journal article" date="2015" name="Stand. Genomic Sci.">
        <title>Genomic Encyclopedia of Bacterial and Archaeal Type Strains, Phase III: the genomes of soil and plant-associated and newly described type strains.</title>
        <authorList>
            <person name="Whitman W.B."/>
            <person name="Woyke T."/>
            <person name="Klenk H.P."/>
            <person name="Zhou Y."/>
            <person name="Lilburn T.G."/>
            <person name="Beck B.J."/>
            <person name="De Vos P."/>
            <person name="Vandamme P."/>
            <person name="Eisen J.A."/>
            <person name="Garrity G."/>
            <person name="Hugenholtz P."/>
            <person name="Kyrpides N.C."/>
        </authorList>
    </citation>
    <scope>NUCLEOTIDE SEQUENCE [LARGE SCALE GENOMIC DNA]</scope>
    <source>
        <strain evidence="4 5">CV53</strain>
    </source>
</reference>
<protein>
    <submittedName>
        <fullName evidence="4">Putative nucleotidyltransferase with HDIG domain</fullName>
    </submittedName>
</protein>
<dbReference type="PROSITE" id="PS51832">
    <property type="entry name" value="HD_GYP"/>
    <property type="match status" value="1"/>
</dbReference>
<dbReference type="PANTHER" id="PTHR43155">
    <property type="entry name" value="CYCLIC DI-GMP PHOSPHODIESTERASE PA4108-RELATED"/>
    <property type="match status" value="1"/>
</dbReference>
<dbReference type="EMBL" id="SLVV01000009">
    <property type="protein sequence ID" value="TCN23122.1"/>
    <property type="molecule type" value="Genomic_DNA"/>
</dbReference>
<dbReference type="Pfam" id="PF13487">
    <property type="entry name" value="HD_5"/>
    <property type="match status" value="1"/>
</dbReference>
<evidence type="ECO:0000313" key="5">
    <source>
        <dbReference type="Proteomes" id="UP000295689"/>
    </source>
</evidence>
<dbReference type="RefSeq" id="WP_132009085.1">
    <property type="nucleotide sequence ID" value="NZ_JABUHM010000008.1"/>
</dbReference>
<dbReference type="SMART" id="SM00471">
    <property type="entry name" value="HDc"/>
    <property type="match status" value="1"/>
</dbReference>
<dbReference type="SUPFAM" id="SSF109604">
    <property type="entry name" value="HD-domain/PDEase-like"/>
    <property type="match status" value="1"/>
</dbReference>
<proteinExistence type="predicted"/>
<dbReference type="PROSITE" id="PS51831">
    <property type="entry name" value="HD"/>
    <property type="match status" value="1"/>
</dbReference>
<dbReference type="InterPro" id="IPR006674">
    <property type="entry name" value="HD_domain"/>
</dbReference>
<organism evidence="4 5">
    <name type="scientific">Mesobacillus foraminis</name>
    <dbReference type="NCBI Taxonomy" id="279826"/>
    <lineage>
        <taxon>Bacteria</taxon>
        <taxon>Bacillati</taxon>
        <taxon>Bacillota</taxon>
        <taxon>Bacilli</taxon>
        <taxon>Bacillales</taxon>
        <taxon>Bacillaceae</taxon>
        <taxon>Mesobacillus</taxon>
    </lineage>
</organism>
<dbReference type="InterPro" id="IPR003607">
    <property type="entry name" value="HD/PDEase_dom"/>
</dbReference>